<dbReference type="Proteomes" id="UP000519126">
    <property type="component" value="Unassembled WGS sequence"/>
</dbReference>
<dbReference type="EMBL" id="JABBCX010000003">
    <property type="protein sequence ID" value="NMF48134.1"/>
    <property type="molecule type" value="Genomic_DNA"/>
</dbReference>
<organism evidence="1 2">
    <name type="scientific">Pseudoalteromonas arctica</name>
    <dbReference type="NCBI Taxonomy" id="394751"/>
    <lineage>
        <taxon>Bacteria</taxon>
        <taxon>Pseudomonadati</taxon>
        <taxon>Pseudomonadota</taxon>
        <taxon>Gammaproteobacteria</taxon>
        <taxon>Alteromonadales</taxon>
        <taxon>Pseudoalteromonadaceae</taxon>
        <taxon>Pseudoalteromonas</taxon>
    </lineage>
</organism>
<dbReference type="Pfam" id="PF01797">
    <property type="entry name" value="Y1_Tnp"/>
    <property type="match status" value="1"/>
</dbReference>
<gene>
    <name evidence="1" type="ORF">HHL01_08055</name>
</gene>
<reference evidence="1 2" key="1">
    <citation type="submission" date="2020-04" db="EMBL/GenBank/DDBJ databases">
        <title>Genome Sequencing and Assembley of Pseudoalteromonas artica.</title>
        <authorList>
            <person name="Akerly B."/>
            <person name="Cook G."/>
        </authorList>
    </citation>
    <scope>NUCLEOTIDE SEQUENCE [LARGE SCALE GENOMIC DNA]</scope>
    <source>
        <strain evidence="1 2">NEC-BIFX-0059</strain>
    </source>
</reference>
<sequence length="150" mass="17872">MYRSDLLRKGRVSLTNRFYSITLVAHKRENIFISMDINRLIITEMKKIETQEAAKTIAFVIMPNHIHWLIQLGNKKTLSDVIKLFKGRCSKVTRDDLGMYKLWQRNYYDHMIKNENDLLNNARYIIANPLRAKIVDKIASYPYWDCIYIK</sequence>
<dbReference type="NCBIfam" id="NF047646">
    <property type="entry name" value="REP_Tyr_transpos"/>
    <property type="match status" value="1"/>
</dbReference>
<proteinExistence type="predicted"/>
<evidence type="ECO:0000313" key="1">
    <source>
        <dbReference type="EMBL" id="NMF48134.1"/>
    </source>
</evidence>
<dbReference type="Gene3D" id="3.30.70.1290">
    <property type="entry name" value="Transposase IS200-like"/>
    <property type="match status" value="1"/>
</dbReference>
<dbReference type="GO" id="GO:0006313">
    <property type="term" value="P:DNA transposition"/>
    <property type="evidence" value="ECO:0007669"/>
    <property type="project" value="InterPro"/>
</dbReference>
<name>A0A7X9YFT7_9GAMM</name>
<dbReference type="SUPFAM" id="SSF143422">
    <property type="entry name" value="Transposase IS200-like"/>
    <property type="match status" value="1"/>
</dbReference>
<dbReference type="InterPro" id="IPR002686">
    <property type="entry name" value="Transposase_17"/>
</dbReference>
<dbReference type="PANTHER" id="PTHR36966:SF1">
    <property type="entry name" value="REP-ASSOCIATED TYROSINE TRANSPOSASE"/>
    <property type="match status" value="1"/>
</dbReference>
<evidence type="ECO:0000313" key="2">
    <source>
        <dbReference type="Proteomes" id="UP000519126"/>
    </source>
</evidence>
<dbReference type="InterPro" id="IPR052715">
    <property type="entry name" value="RAYT_transposase"/>
</dbReference>
<protein>
    <submittedName>
        <fullName evidence="1">Transposase</fullName>
    </submittedName>
</protein>
<comment type="caution">
    <text evidence="1">The sequence shown here is derived from an EMBL/GenBank/DDBJ whole genome shotgun (WGS) entry which is preliminary data.</text>
</comment>
<dbReference type="SMART" id="SM01321">
    <property type="entry name" value="Y1_Tnp"/>
    <property type="match status" value="1"/>
</dbReference>
<accession>A0A7X9YFT7</accession>
<dbReference type="GO" id="GO:0043565">
    <property type="term" value="F:sequence-specific DNA binding"/>
    <property type="evidence" value="ECO:0007669"/>
    <property type="project" value="TreeGrafter"/>
</dbReference>
<dbReference type="PANTHER" id="PTHR36966">
    <property type="entry name" value="REP-ASSOCIATED TYROSINE TRANSPOSASE"/>
    <property type="match status" value="1"/>
</dbReference>
<dbReference type="RefSeq" id="WP_076923743.1">
    <property type="nucleotide sequence ID" value="NZ_JABBCX010000003.1"/>
</dbReference>
<dbReference type="InterPro" id="IPR036515">
    <property type="entry name" value="Transposase_17_sf"/>
</dbReference>
<dbReference type="AlphaFoldDB" id="A0A7X9YFT7"/>
<dbReference type="GO" id="GO:0004803">
    <property type="term" value="F:transposase activity"/>
    <property type="evidence" value="ECO:0007669"/>
    <property type="project" value="InterPro"/>
</dbReference>